<feature type="domain" description="Ppx/GppA phosphatase N-terminal" evidence="1">
    <location>
        <begin position="32"/>
        <end position="283"/>
    </location>
</feature>
<dbReference type="AlphaFoldDB" id="A0A1W2G8K0"/>
<dbReference type="SUPFAM" id="SSF53067">
    <property type="entry name" value="Actin-like ATPase domain"/>
    <property type="match status" value="2"/>
</dbReference>
<dbReference type="GO" id="GO:0016462">
    <property type="term" value="F:pyrophosphatase activity"/>
    <property type="evidence" value="ECO:0007669"/>
    <property type="project" value="TreeGrafter"/>
</dbReference>
<dbReference type="CDD" id="cd24006">
    <property type="entry name" value="ASKHA_NBD_PPX_GppA"/>
    <property type="match status" value="1"/>
</dbReference>
<dbReference type="Gene3D" id="3.30.420.150">
    <property type="entry name" value="Exopolyphosphatase. Domain 2"/>
    <property type="match status" value="1"/>
</dbReference>
<gene>
    <name evidence="2" type="ORF">SAMN04488029_1359</name>
</gene>
<dbReference type="Proteomes" id="UP000192472">
    <property type="component" value="Unassembled WGS sequence"/>
</dbReference>
<dbReference type="InterPro" id="IPR043129">
    <property type="entry name" value="ATPase_NBD"/>
</dbReference>
<evidence type="ECO:0000313" key="3">
    <source>
        <dbReference type="Proteomes" id="UP000192472"/>
    </source>
</evidence>
<dbReference type="InterPro" id="IPR003695">
    <property type="entry name" value="Ppx_GppA_N"/>
</dbReference>
<evidence type="ECO:0000313" key="2">
    <source>
        <dbReference type="EMBL" id="SMD32997.1"/>
    </source>
</evidence>
<dbReference type="PANTHER" id="PTHR30005">
    <property type="entry name" value="EXOPOLYPHOSPHATASE"/>
    <property type="match status" value="1"/>
</dbReference>
<reference evidence="2 3" key="1">
    <citation type="submission" date="2017-04" db="EMBL/GenBank/DDBJ databases">
        <authorList>
            <person name="Afonso C.L."/>
            <person name="Miller P.J."/>
            <person name="Scott M.A."/>
            <person name="Spackman E."/>
            <person name="Goraichik I."/>
            <person name="Dimitrov K.M."/>
            <person name="Suarez D.L."/>
            <person name="Swayne D.E."/>
        </authorList>
    </citation>
    <scope>NUCLEOTIDE SEQUENCE [LARGE SCALE GENOMIC DNA]</scope>
    <source>
        <strain evidence="2 3">DSM 26133</strain>
    </source>
</reference>
<dbReference type="RefSeq" id="WP_084371628.1">
    <property type="nucleotide sequence ID" value="NZ_FWYF01000001.1"/>
</dbReference>
<keyword evidence="3" id="KW-1185">Reference proteome</keyword>
<accession>A0A1W2G8K0</accession>
<proteinExistence type="predicted"/>
<dbReference type="Pfam" id="PF02541">
    <property type="entry name" value="Ppx-GppA"/>
    <property type="match status" value="1"/>
</dbReference>
<dbReference type="OrthoDB" id="9814545at2"/>
<dbReference type="PANTHER" id="PTHR30005:SF0">
    <property type="entry name" value="RETROGRADE REGULATION PROTEIN 2"/>
    <property type="match status" value="1"/>
</dbReference>
<evidence type="ECO:0000259" key="1">
    <source>
        <dbReference type="Pfam" id="PF02541"/>
    </source>
</evidence>
<name>A0A1W2G8K0_REIFA</name>
<protein>
    <submittedName>
        <fullName evidence="2">Exopolyphosphatase / guanosine-5'-triphosphate,3'-diphosphate pyrophosphatase</fullName>
    </submittedName>
</protein>
<dbReference type="InterPro" id="IPR050273">
    <property type="entry name" value="GppA/Ppx_hydrolase"/>
</dbReference>
<dbReference type="EMBL" id="FWYF01000001">
    <property type="protein sequence ID" value="SMD32997.1"/>
    <property type="molecule type" value="Genomic_DNA"/>
</dbReference>
<organism evidence="2 3">
    <name type="scientific">Reichenbachiella faecimaris</name>
    <dbReference type="NCBI Taxonomy" id="692418"/>
    <lineage>
        <taxon>Bacteria</taxon>
        <taxon>Pseudomonadati</taxon>
        <taxon>Bacteroidota</taxon>
        <taxon>Cytophagia</taxon>
        <taxon>Cytophagales</taxon>
        <taxon>Reichenbachiellaceae</taxon>
        <taxon>Reichenbachiella</taxon>
    </lineage>
</organism>
<sequence length="296" mass="33601">MIFAAIDIGSNAVRLQINRPITYDGVTIFKKLQYIRFPLRLGSDVFEKSQIGDEKFREFVKLMQAFKNMIDLYKVDEYYACATSAMREAENGNALVQAVKAACDLDINIISGDMEAELINRVIAFSLQSDEQYLHIDVGGGSTELTLYHGDQKVVSRSFPLGTVRMLKHSERAETWDEMLQWILDHKGKVGHLIAIGTGGNIRKLYELTNKEKGKYIGLPKLEQELEILKNMPYEERVVNLQLNEDRADVIIPASEIYITIMKKAGARKIMVPDVGLKDGIISYLYDKNVLNKQVF</sequence>
<dbReference type="STRING" id="692418.SAMN04488029_1359"/>
<dbReference type="Gene3D" id="3.30.420.40">
    <property type="match status" value="1"/>
</dbReference>